<reference evidence="15 16" key="1">
    <citation type="submission" date="2016-11" db="EMBL/GenBank/DDBJ databases">
        <authorList>
            <person name="Jaros S."/>
            <person name="Januszkiewicz K."/>
            <person name="Wedrychowicz H."/>
        </authorList>
    </citation>
    <scope>NUCLEOTIDE SEQUENCE [LARGE SCALE GENOMIC DNA]</scope>
    <source>
        <strain evidence="15 16">GAS86</strain>
    </source>
</reference>
<dbReference type="OrthoDB" id="9805019at2"/>
<dbReference type="AlphaFoldDB" id="A0A1N6DZJ8"/>
<dbReference type="Gene3D" id="3.30.70.3400">
    <property type="match status" value="2"/>
</dbReference>
<feature type="transmembrane region" description="Helical" evidence="9">
    <location>
        <begin position="499"/>
        <end position="519"/>
    </location>
</feature>
<dbReference type="Pfam" id="PF02355">
    <property type="entry name" value="SecD_SecF_C"/>
    <property type="match status" value="1"/>
</dbReference>
<protein>
    <recommendedName>
        <fullName evidence="9">Protein translocase subunit SecD</fullName>
    </recommendedName>
</protein>
<dbReference type="GO" id="GO:0015450">
    <property type="term" value="F:protein-transporting ATPase activity"/>
    <property type="evidence" value="ECO:0007669"/>
    <property type="project" value="InterPro"/>
</dbReference>
<feature type="domain" description="Protein export membrane protein SecD/SecF C-terminal" evidence="11">
    <location>
        <begin position="429"/>
        <end position="599"/>
    </location>
</feature>
<dbReference type="Pfam" id="PF13721">
    <property type="entry name" value="SecD-TM1"/>
    <property type="match status" value="1"/>
</dbReference>
<keyword evidence="3 9" id="KW-1003">Cell membrane</keyword>
<dbReference type="PANTHER" id="PTHR30081:SF1">
    <property type="entry name" value="PROTEIN TRANSLOCASE SUBUNIT SECD"/>
    <property type="match status" value="1"/>
</dbReference>
<evidence type="ECO:0000259" key="12">
    <source>
        <dbReference type="Pfam" id="PF13721"/>
    </source>
</evidence>
<name>A0A1N6DZJ8_9BURK</name>
<evidence type="ECO:0000256" key="10">
    <source>
        <dbReference type="SAM" id="MobiDB-lite"/>
    </source>
</evidence>
<dbReference type="InterPro" id="IPR054384">
    <property type="entry name" value="SecDF_P1_head"/>
</dbReference>
<feature type="compositionally biased region" description="Polar residues" evidence="10">
    <location>
        <begin position="670"/>
        <end position="681"/>
    </location>
</feature>
<feature type="transmembrane region" description="Helical" evidence="9">
    <location>
        <begin position="572"/>
        <end position="596"/>
    </location>
</feature>
<feature type="compositionally biased region" description="Low complexity" evidence="10">
    <location>
        <begin position="649"/>
        <end position="662"/>
    </location>
</feature>
<dbReference type="InterPro" id="IPR022646">
    <property type="entry name" value="SecD/SecF_CS"/>
</dbReference>
<evidence type="ECO:0000256" key="9">
    <source>
        <dbReference type="HAMAP-Rule" id="MF_01463"/>
    </source>
</evidence>
<dbReference type="FunFam" id="1.20.1640.10:FF:000004">
    <property type="entry name" value="Protein translocase subunit SecD"/>
    <property type="match status" value="1"/>
</dbReference>
<dbReference type="InterPro" id="IPR048631">
    <property type="entry name" value="SecD_1st"/>
</dbReference>
<dbReference type="InterPro" id="IPR027398">
    <property type="entry name" value="SecD-TM"/>
</dbReference>
<dbReference type="Pfam" id="PF07549">
    <property type="entry name" value="Sec_GG"/>
    <property type="match status" value="1"/>
</dbReference>
<feature type="domain" description="Protein translocase subunit SecDF P1" evidence="13">
    <location>
        <begin position="239"/>
        <end position="297"/>
    </location>
</feature>
<dbReference type="NCBIfam" id="TIGR00916">
    <property type="entry name" value="2A0604s01"/>
    <property type="match status" value="1"/>
</dbReference>
<evidence type="ECO:0000256" key="5">
    <source>
        <dbReference type="ARBA" id="ARBA00022927"/>
    </source>
</evidence>
<dbReference type="Gene3D" id="3.30.1360.200">
    <property type="match status" value="1"/>
</dbReference>
<feature type="transmembrane region" description="Helical" evidence="9">
    <location>
        <begin position="540"/>
        <end position="566"/>
    </location>
</feature>
<dbReference type="FunFam" id="3.30.70.3400:FF:000003">
    <property type="entry name" value="Preprotein translocase subunit SecD"/>
    <property type="match status" value="1"/>
</dbReference>
<evidence type="ECO:0000256" key="1">
    <source>
        <dbReference type="ARBA" id="ARBA00004651"/>
    </source>
</evidence>
<dbReference type="GO" id="GO:0065002">
    <property type="term" value="P:intracellular protein transmembrane transport"/>
    <property type="evidence" value="ECO:0007669"/>
    <property type="project" value="UniProtKB-UniRule"/>
</dbReference>
<dbReference type="SUPFAM" id="SSF82866">
    <property type="entry name" value="Multidrug efflux transporter AcrB transmembrane domain"/>
    <property type="match status" value="1"/>
</dbReference>
<evidence type="ECO:0000256" key="7">
    <source>
        <dbReference type="ARBA" id="ARBA00023010"/>
    </source>
</evidence>
<dbReference type="RefSeq" id="WP_074262422.1">
    <property type="nucleotide sequence ID" value="NZ_FSRM01000001.1"/>
</dbReference>
<gene>
    <name evidence="9" type="primary">secD</name>
    <name evidence="15" type="ORF">SAMN05444168_0006</name>
</gene>
<dbReference type="Pfam" id="PF22599">
    <property type="entry name" value="SecDF_P1_head"/>
    <property type="match status" value="1"/>
</dbReference>
<dbReference type="HAMAP" id="MF_01463_B">
    <property type="entry name" value="SecD_B"/>
    <property type="match status" value="1"/>
</dbReference>
<feature type="transmembrane region" description="Helical" evidence="9">
    <location>
        <begin position="6"/>
        <end position="24"/>
    </location>
</feature>
<comment type="similarity">
    <text evidence="9">Belongs to the SecD/SecF family. SecD subfamily.</text>
</comment>
<dbReference type="GO" id="GO:0043952">
    <property type="term" value="P:protein transport by the Sec complex"/>
    <property type="evidence" value="ECO:0007669"/>
    <property type="project" value="UniProtKB-UniRule"/>
</dbReference>
<keyword evidence="8 9" id="KW-0472">Membrane</keyword>
<organism evidence="15 16">
    <name type="scientific">Paraburkholderia phenazinium</name>
    <dbReference type="NCBI Taxonomy" id="60549"/>
    <lineage>
        <taxon>Bacteria</taxon>
        <taxon>Pseudomonadati</taxon>
        <taxon>Pseudomonadota</taxon>
        <taxon>Betaproteobacteria</taxon>
        <taxon>Burkholderiales</taxon>
        <taxon>Burkholderiaceae</taxon>
        <taxon>Paraburkholderia</taxon>
    </lineage>
</organism>
<evidence type="ECO:0000313" key="16">
    <source>
        <dbReference type="Proteomes" id="UP000184693"/>
    </source>
</evidence>
<evidence type="ECO:0000259" key="11">
    <source>
        <dbReference type="Pfam" id="PF02355"/>
    </source>
</evidence>
<dbReference type="InterPro" id="IPR048634">
    <property type="entry name" value="SecD_SecF_C"/>
</dbReference>
<feature type="region of interest" description="Disordered" evidence="10">
    <location>
        <begin position="649"/>
        <end position="681"/>
    </location>
</feature>
<dbReference type="InterPro" id="IPR055344">
    <property type="entry name" value="SecD_SecF_C_bact"/>
</dbReference>
<dbReference type="Pfam" id="PF21760">
    <property type="entry name" value="SecD_1st"/>
    <property type="match status" value="1"/>
</dbReference>
<proteinExistence type="inferred from homology"/>
<evidence type="ECO:0000259" key="14">
    <source>
        <dbReference type="Pfam" id="PF22599"/>
    </source>
</evidence>
<evidence type="ECO:0000256" key="3">
    <source>
        <dbReference type="ARBA" id="ARBA00022475"/>
    </source>
</evidence>
<dbReference type="GO" id="GO:0006605">
    <property type="term" value="P:protein targeting"/>
    <property type="evidence" value="ECO:0007669"/>
    <property type="project" value="UniProtKB-UniRule"/>
</dbReference>
<dbReference type="PANTHER" id="PTHR30081">
    <property type="entry name" value="PROTEIN-EXPORT MEMBRANE PROTEIN SEC"/>
    <property type="match status" value="1"/>
</dbReference>
<evidence type="ECO:0000256" key="8">
    <source>
        <dbReference type="ARBA" id="ARBA00023136"/>
    </source>
</evidence>
<keyword evidence="5 9" id="KW-0653">Protein transport</keyword>
<dbReference type="Proteomes" id="UP000184693">
    <property type="component" value="Unassembled WGS sequence"/>
</dbReference>
<keyword evidence="4 9" id="KW-0812">Transmembrane</keyword>
<keyword evidence="6 9" id="KW-1133">Transmembrane helix</keyword>
<comment type="caution">
    <text evidence="9">Lacks conserved residue(s) required for the propagation of feature annotation.</text>
</comment>
<evidence type="ECO:0000256" key="2">
    <source>
        <dbReference type="ARBA" id="ARBA00022448"/>
    </source>
</evidence>
<feature type="domain" description="SecD export protein N-terminal TM" evidence="12">
    <location>
        <begin position="1"/>
        <end position="112"/>
    </location>
</feature>
<feature type="transmembrane region" description="Helical" evidence="9">
    <location>
        <begin position="454"/>
        <end position="487"/>
    </location>
</feature>
<keyword evidence="7 9" id="KW-0811">Translocation</keyword>
<feature type="domain" description="SecDF P1 head subdomain" evidence="14">
    <location>
        <begin position="320"/>
        <end position="427"/>
    </location>
</feature>
<comment type="subcellular location">
    <subcellularLocation>
        <location evidence="1 9">Cell membrane</location>
        <topology evidence="1 9">Multi-pass membrane protein</topology>
    </subcellularLocation>
</comment>
<dbReference type="InterPro" id="IPR022813">
    <property type="entry name" value="SecD/SecF_arch_bac"/>
</dbReference>
<comment type="function">
    <text evidence="9">Part of the Sec protein translocase complex. Interacts with the SecYEG preprotein conducting channel. SecDF uses the proton motive force (PMF) to complete protein translocation after the ATP-dependent function of SecA.</text>
</comment>
<accession>A0A1N6DZJ8</accession>
<dbReference type="GO" id="GO:0005886">
    <property type="term" value="C:plasma membrane"/>
    <property type="evidence" value="ECO:0007669"/>
    <property type="project" value="UniProtKB-SubCell"/>
</dbReference>
<dbReference type="EMBL" id="FSRM01000001">
    <property type="protein sequence ID" value="SIN76198.1"/>
    <property type="molecule type" value="Genomic_DNA"/>
</dbReference>
<evidence type="ECO:0000256" key="4">
    <source>
        <dbReference type="ARBA" id="ARBA00022692"/>
    </source>
</evidence>
<keyword evidence="2 9" id="KW-0813">Transport</keyword>
<evidence type="ECO:0000256" key="6">
    <source>
        <dbReference type="ARBA" id="ARBA00022989"/>
    </source>
</evidence>
<evidence type="ECO:0000313" key="15">
    <source>
        <dbReference type="EMBL" id="SIN76198.1"/>
    </source>
</evidence>
<dbReference type="NCBIfam" id="TIGR01129">
    <property type="entry name" value="secD"/>
    <property type="match status" value="1"/>
</dbReference>
<dbReference type="Gene3D" id="1.20.1640.10">
    <property type="entry name" value="Multidrug efflux transporter AcrB transmembrane domain"/>
    <property type="match status" value="1"/>
</dbReference>
<evidence type="ECO:0000259" key="13">
    <source>
        <dbReference type="Pfam" id="PF21760"/>
    </source>
</evidence>
<comment type="subunit">
    <text evidence="9">Forms a complex with SecF. Part of the essential Sec protein translocation apparatus which comprises SecA, SecYEG and auxiliary proteins SecDF-YajC and YidC.</text>
</comment>
<dbReference type="InterPro" id="IPR005791">
    <property type="entry name" value="SecD"/>
</dbReference>
<sequence>MNRYPLWKYVVMVVALAIGLIYTLPNFFGEAPAVQVLSGKATVKLDSSTLSQIEATLAANQIAASDVTYDNSSSNANIRVRLSDTDTQLRVKDLLSKTLNSDPNDPNFVVALNLQSASPRWLTALHALPMYLGLDLRGGVHFLLQVDMAGALNKKLDSDASDARTLLRDNNIRDGGVNRVNQTVVINFADKDTADAASKQLSRSISELQWETQTAPDGSYQLVGTFTPAVQKTVEDAALKQNITTLHNRVNELGVAEPVIQQQGADRIVVELPGVQDTAKAKDIIGRTATLEARLADPNDLHPNPGDAVPPGDELFTEGNQAPVMLRKQVIFTGDRIIDASAGFDEHQRPSVNIRLDSAGGRAVASVSRDNIGKPMAMVLFEKGKGQVLTVATIQSELGDRFQITGQPTPQAAADLALLLRAGSLAAPMDIIEERTIGPSLGADNIKKGFHSVIWGFTAIAVFMIAYYMLFGVVSIIGLSVNLLLLIAVLSMLQATLTLPGIAAIALALGMAIDANVLINERVREELRHGAPAQLAIQNGYAHAWATILDSNVTTLIAGLALLAFGSGPVRGFAIVHCIGILTSMFSAVFFSRGLVNLWYGGKKKLKSLAIGQVWRPAAVEGAAAAAYLGSEDAETDTGRAITAAAAKPKAAAQAQARAGKPTVRRRNAPGNTPQKPGSSR</sequence>